<feature type="compositionally biased region" description="Basic and acidic residues" evidence="1">
    <location>
        <begin position="176"/>
        <end position="185"/>
    </location>
</feature>
<feature type="region of interest" description="Disordered" evidence="1">
    <location>
        <begin position="94"/>
        <end position="200"/>
    </location>
</feature>
<feature type="chain" id="PRO_5035281762" evidence="2">
    <location>
        <begin position="22"/>
        <end position="342"/>
    </location>
</feature>
<sequence>MRRFLFASLACLALLIAGVTAEEVTDEKEDQVVEVDDLDNIDLPALLTGLFNEEETTAEDLTKFNNFIDTFHRRLNSYSRSKFDPLIIGLTKKRDKGGKSEKGKGGKGKSRKGGKSKKGGNKKKGQKKEGGGKRNERKNKKGRMGKRHPKDLDLGEAEDEDVTEDVAEDVAAVEVEEGREKREAPIAEEEEEVEEVEGVRTSRASVNGIATLRRDGDVKVVNKKNGKEIRSMFTLGPVDLKLTRKFGFGKDAITRNAKATSPSLKGRMHIFVSADGTAKVTKLHVAKPAIVTVDGSLSKETRSDRDDNNFMEKSIGKVTPVATKKLKQAIRDVLSVGSPNSN</sequence>
<feature type="compositionally biased region" description="Acidic residues" evidence="1">
    <location>
        <begin position="154"/>
        <end position="168"/>
    </location>
</feature>
<proteinExistence type="predicted"/>
<name>A0A8J5JIG6_HOMAM</name>
<reference evidence="3" key="1">
    <citation type="journal article" date="2021" name="Sci. Adv.">
        <title>The American lobster genome reveals insights on longevity, neural, and immune adaptations.</title>
        <authorList>
            <person name="Polinski J.M."/>
            <person name="Zimin A.V."/>
            <person name="Clark K.F."/>
            <person name="Kohn A.B."/>
            <person name="Sadowski N."/>
            <person name="Timp W."/>
            <person name="Ptitsyn A."/>
            <person name="Khanna P."/>
            <person name="Romanova D.Y."/>
            <person name="Williams P."/>
            <person name="Greenwood S.J."/>
            <person name="Moroz L.L."/>
            <person name="Walt D.R."/>
            <person name="Bodnar A.G."/>
        </authorList>
    </citation>
    <scope>NUCLEOTIDE SEQUENCE</scope>
    <source>
        <strain evidence="3">GMGI-L3</strain>
    </source>
</reference>
<evidence type="ECO:0000313" key="3">
    <source>
        <dbReference type="EMBL" id="KAG7158205.1"/>
    </source>
</evidence>
<feature type="signal peptide" evidence="2">
    <location>
        <begin position="1"/>
        <end position="21"/>
    </location>
</feature>
<feature type="compositionally biased region" description="Acidic residues" evidence="1">
    <location>
        <begin position="186"/>
        <end position="196"/>
    </location>
</feature>
<comment type="caution">
    <text evidence="3">The sequence shown here is derived from an EMBL/GenBank/DDBJ whole genome shotgun (WGS) entry which is preliminary data.</text>
</comment>
<gene>
    <name evidence="3" type="ORF">Hamer_G008840</name>
</gene>
<evidence type="ECO:0000256" key="2">
    <source>
        <dbReference type="SAM" id="SignalP"/>
    </source>
</evidence>
<evidence type="ECO:0000256" key="1">
    <source>
        <dbReference type="SAM" id="MobiDB-lite"/>
    </source>
</evidence>
<evidence type="ECO:0000313" key="4">
    <source>
        <dbReference type="Proteomes" id="UP000747542"/>
    </source>
</evidence>
<keyword evidence="4" id="KW-1185">Reference proteome</keyword>
<feature type="compositionally biased region" description="Basic residues" evidence="1">
    <location>
        <begin position="135"/>
        <end position="149"/>
    </location>
</feature>
<accession>A0A8J5JIG6</accession>
<dbReference type="AlphaFoldDB" id="A0A8J5JIG6"/>
<keyword evidence="2" id="KW-0732">Signal</keyword>
<organism evidence="3 4">
    <name type="scientific">Homarus americanus</name>
    <name type="common">American lobster</name>
    <dbReference type="NCBI Taxonomy" id="6706"/>
    <lineage>
        <taxon>Eukaryota</taxon>
        <taxon>Metazoa</taxon>
        <taxon>Ecdysozoa</taxon>
        <taxon>Arthropoda</taxon>
        <taxon>Crustacea</taxon>
        <taxon>Multicrustacea</taxon>
        <taxon>Malacostraca</taxon>
        <taxon>Eumalacostraca</taxon>
        <taxon>Eucarida</taxon>
        <taxon>Decapoda</taxon>
        <taxon>Pleocyemata</taxon>
        <taxon>Astacidea</taxon>
        <taxon>Nephropoidea</taxon>
        <taxon>Nephropidae</taxon>
        <taxon>Homarus</taxon>
    </lineage>
</organism>
<dbReference type="EMBL" id="JAHLQT010035566">
    <property type="protein sequence ID" value="KAG7158205.1"/>
    <property type="molecule type" value="Genomic_DNA"/>
</dbReference>
<feature type="compositionally biased region" description="Basic residues" evidence="1">
    <location>
        <begin position="105"/>
        <end position="126"/>
    </location>
</feature>
<protein>
    <submittedName>
        <fullName evidence="3">Uncharacterized protein</fullName>
    </submittedName>
</protein>
<dbReference type="Proteomes" id="UP000747542">
    <property type="component" value="Unassembled WGS sequence"/>
</dbReference>